<keyword evidence="1" id="KW-0653">Protein transport</keyword>
<reference evidence="4 5" key="1">
    <citation type="journal article" date="2013" name="BMC Genomics">
        <title>Genome sequencing and comparative genomics of honey bee microsporidia, Nosema apis reveal novel insights into host-parasite interactions.</title>
        <authorList>
            <person name="Chen Yp."/>
            <person name="Pettis J.S."/>
            <person name="Zhao Y."/>
            <person name="Liu X."/>
            <person name="Tallon L.J."/>
            <person name="Sadzewicz L.D."/>
            <person name="Li R."/>
            <person name="Zheng H."/>
            <person name="Huang S."/>
            <person name="Zhang X."/>
            <person name="Hamilton M.C."/>
            <person name="Pernal S.F."/>
            <person name="Melathopoulos A.P."/>
            <person name="Yan X."/>
            <person name="Evans J.D."/>
        </authorList>
    </citation>
    <scope>NUCLEOTIDE SEQUENCE [LARGE SCALE GENOMIC DNA]</scope>
    <source>
        <strain evidence="4 5">BRL 01</strain>
    </source>
</reference>
<keyword evidence="5" id="KW-1185">Reference proteome</keyword>
<accession>T0LBV6</accession>
<sequence>MILCYKCGIVIEPKFYNLCERCTSMSITIADKIKKLINIDWCKGCERYLNKPRTWIKYEWGSRELLIYLIKSNNSLNAFDIIDSNFIFTEEHSKRIILSVTLEKSGIRENVEIKYTIRNKQCSDCEKIEAKQHWRAVVQVRHRLEHPRIFILLEQLIIKNKMYNETTNIKTRKGGIDFYFTDKPLATKLVNFIESVLPVKIILSERLISKDIQNSTSNYKFSYSVEIAPICVDDVLILEKSFANNLGIGSIALVKKVSNTILILDPYLLKIAKINNTQFWANKDKIQVLISSKNFVPFTVIEVGKQLKSFDGFKLVPLTVTKNDSTLLETKTHLGNCVQEDDIVLGYDLSCFNGTHKTIDTPDIIIVRKNISKNIKWKKNIDSDEYYYFIEDVKKYKEIINNLCEIEVENKNILDSIEKLKV</sequence>
<dbReference type="GO" id="GO:0015031">
    <property type="term" value="P:protein transport"/>
    <property type="evidence" value="ECO:0007669"/>
    <property type="project" value="UniProtKB-KW"/>
</dbReference>
<keyword evidence="1" id="KW-0813">Transport</keyword>
<name>T0LBV6_9MICR</name>
<dbReference type="GO" id="GO:0000055">
    <property type="term" value="P:ribosomal large subunit export from nucleus"/>
    <property type="evidence" value="ECO:0007669"/>
    <property type="project" value="EnsemblFungi"/>
</dbReference>
<dbReference type="Pfam" id="PF04981">
    <property type="entry name" value="NMD3"/>
    <property type="match status" value="1"/>
</dbReference>
<proteinExistence type="inferred from homology"/>
<dbReference type="HOGENOM" id="CLU_027444_4_0_1"/>
<comment type="function">
    <text evidence="1">Acts as an adapter for the XPO1/CRM1-mediated export of the 60S ribosomal subunit.</text>
</comment>
<dbReference type="Proteomes" id="UP000053780">
    <property type="component" value="Unassembled WGS sequence"/>
</dbReference>
<dbReference type="GO" id="GO:0043023">
    <property type="term" value="F:ribosomal large subunit binding"/>
    <property type="evidence" value="ECO:0007669"/>
    <property type="project" value="EnsemblFungi"/>
</dbReference>
<dbReference type="GO" id="GO:0005634">
    <property type="term" value="C:nucleus"/>
    <property type="evidence" value="ECO:0007669"/>
    <property type="project" value="UniProtKB-SubCell"/>
</dbReference>
<dbReference type="EMBL" id="KE647082">
    <property type="protein sequence ID" value="EQB61818.1"/>
    <property type="molecule type" value="Genomic_DNA"/>
</dbReference>
<dbReference type="GO" id="GO:0005829">
    <property type="term" value="C:cytosol"/>
    <property type="evidence" value="ECO:0007669"/>
    <property type="project" value="EnsemblFungi"/>
</dbReference>
<dbReference type="VEuPathDB" id="MicrosporidiaDB:NAPIS_ORF00607"/>
<organism evidence="4 5">
    <name type="scientific">Vairimorpha apis BRL 01</name>
    <dbReference type="NCBI Taxonomy" id="1037528"/>
    <lineage>
        <taxon>Eukaryota</taxon>
        <taxon>Fungi</taxon>
        <taxon>Fungi incertae sedis</taxon>
        <taxon>Microsporidia</taxon>
        <taxon>Nosematidae</taxon>
        <taxon>Vairimorpha</taxon>
    </lineage>
</organism>
<protein>
    <recommendedName>
        <fullName evidence="1">60S ribosomal export protein NMD3</fullName>
    </recommendedName>
</protein>
<feature type="domain" description="Nmd3 N-terminal" evidence="2">
    <location>
        <begin position="4"/>
        <end position="227"/>
    </location>
</feature>
<dbReference type="AlphaFoldDB" id="T0LBV6"/>
<dbReference type="GO" id="GO:0030674">
    <property type="term" value="F:protein-macromolecule adaptor activity"/>
    <property type="evidence" value="ECO:0007669"/>
    <property type="project" value="EnsemblFungi"/>
</dbReference>
<dbReference type="InterPro" id="IPR039768">
    <property type="entry name" value="Nmd3"/>
</dbReference>
<comment type="subcellular location">
    <subcellularLocation>
        <location evidence="1">Cytoplasm</location>
    </subcellularLocation>
    <subcellularLocation>
        <location evidence="1">Nucleus</location>
    </subcellularLocation>
</comment>
<dbReference type="InterPro" id="IPR048899">
    <property type="entry name" value="NMD_SH3"/>
</dbReference>
<evidence type="ECO:0000256" key="1">
    <source>
        <dbReference type="RuleBase" id="RU364108"/>
    </source>
</evidence>
<evidence type="ECO:0000259" key="2">
    <source>
        <dbReference type="Pfam" id="PF04981"/>
    </source>
</evidence>
<dbReference type="PANTHER" id="PTHR12746:SF2">
    <property type="entry name" value="60S RIBOSOMAL EXPORT PROTEIN NMD3"/>
    <property type="match status" value="1"/>
</dbReference>
<evidence type="ECO:0000313" key="4">
    <source>
        <dbReference type="EMBL" id="EQB61818.1"/>
    </source>
</evidence>
<evidence type="ECO:0000313" key="5">
    <source>
        <dbReference type="Proteomes" id="UP000053780"/>
    </source>
</evidence>
<dbReference type="OrthoDB" id="203821at2759"/>
<dbReference type="PANTHER" id="PTHR12746">
    <property type="entry name" value="NONSENSE-MEDIATED MRNA DECAY PROTEIN 3"/>
    <property type="match status" value="1"/>
</dbReference>
<dbReference type="GO" id="GO:0070180">
    <property type="term" value="F:large ribosomal subunit rRNA binding"/>
    <property type="evidence" value="ECO:0007669"/>
    <property type="project" value="EnsemblFungi"/>
</dbReference>
<evidence type="ECO:0000259" key="3">
    <source>
        <dbReference type="Pfam" id="PF21193"/>
    </source>
</evidence>
<gene>
    <name evidence="4" type="ORF">NAPIS_ORF00607</name>
</gene>
<comment type="similarity">
    <text evidence="1">Belongs to the NMD3 family.</text>
</comment>
<dbReference type="Pfam" id="PF21193">
    <property type="entry name" value="NMD_SH3"/>
    <property type="match status" value="1"/>
</dbReference>
<keyword evidence="1" id="KW-0539">Nucleus</keyword>
<dbReference type="InterPro" id="IPR007064">
    <property type="entry name" value="Nmd3_N"/>
</dbReference>
<keyword evidence="1" id="KW-0963">Cytoplasm</keyword>
<feature type="domain" description="60S ribosomal export protein NMD3 SH3" evidence="3">
    <location>
        <begin position="230"/>
        <end position="275"/>
    </location>
</feature>